<dbReference type="EMBL" id="PITI01001644">
    <property type="protein sequence ID" value="TBU00416.1"/>
    <property type="molecule type" value="Genomic_DNA"/>
</dbReference>
<dbReference type="Proteomes" id="UP000291404">
    <property type="component" value="Unassembled WGS sequence"/>
</dbReference>
<evidence type="ECO:0000313" key="2">
    <source>
        <dbReference type="EMBL" id="TBU00416.1"/>
    </source>
</evidence>
<name>A0A4Q9L075_9MICR</name>
<feature type="compositionally biased region" description="Basic residues" evidence="1">
    <location>
        <begin position="19"/>
        <end position="28"/>
    </location>
</feature>
<proteinExistence type="predicted"/>
<dbReference type="VEuPathDB" id="MicrosporidiaDB:CWI39_0356p0010"/>
<keyword evidence="3" id="KW-1185">Reference proteome</keyword>
<evidence type="ECO:0000256" key="1">
    <source>
        <dbReference type="SAM" id="MobiDB-lite"/>
    </source>
</evidence>
<feature type="compositionally biased region" description="Basic residues" evidence="1">
    <location>
        <begin position="1"/>
        <end position="11"/>
    </location>
</feature>
<feature type="region of interest" description="Disordered" evidence="1">
    <location>
        <begin position="1"/>
        <end position="28"/>
    </location>
</feature>
<dbReference type="AlphaFoldDB" id="A0A4Q9L075"/>
<dbReference type="VEuPathDB" id="MicrosporidiaDB:CWI36_1644p0010"/>
<comment type="caution">
    <text evidence="2">The sequence shown here is derived from an EMBL/GenBank/DDBJ whole genome shotgun (WGS) entry which is preliminary data.</text>
</comment>
<evidence type="ECO:0000313" key="3">
    <source>
        <dbReference type="Proteomes" id="UP000291404"/>
    </source>
</evidence>
<gene>
    <name evidence="2" type="ORF">CWI36_1644p0010</name>
</gene>
<organism evidence="2 3">
    <name type="scientific">Hamiltosporidium magnivora</name>
    <dbReference type="NCBI Taxonomy" id="148818"/>
    <lineage>
        <taxon>Eukaryota</taxon>
        <taxon>Fungi</taxon>
        <taxon>Fungi incertae sedis</taxon>
        <taxon>Microsporidia</taxon>
        <taxon>Dubosqiidae</taxon>
        <taxon>Hamiltosporidium</taxon>
    </lineage>
</organism>
<protein>
    <submittedName>
        <fullName evidence="2">Uncharacterized protein</fullName>
    </submittedName>
</protein>
<sequence>MFCNTSRKKNKNPPNTSRQRNKTVKESKKKNKAEYVVLQTDIVIYNDEKSFMYTKISDYNKNLELLEEYFLRILNDYLTEDKMETYYKPKLIKIAAECDDIADSKRRYEELFKKIVDFTKNAIKETEKKFLHKYKDDETRKEFFKQLFEVTVEKNTNHSSPFFKEQEFSSISLAKMNTTKIDPTETLQKAIEKPDSLEFYNYFSNLLLQSFSKLMLNLINNFRNFGDLYEFLINNDTKNLELKRSSLEKGNYIFEKSQTHTENYYTLFFRDLDYKVISKSKYYKGSKHFQENSEDDGIYHQKIIQTPLDKFFNFSDEDMENFSINIDDSKNLITSAESKTQKAGNCSPKDKDIRQKFTDFLNKLKTLNIEKSDSPPNIYYILDLKGIYYEMMTNITNEVLLKIDKFKKEKCEYPNKPITHELYNELAKKHVESAKFSFQEQKLSGFLEKIDIFLKIYYKDFNLIVIPSYEFIFEYSRGIEFANKIYAQFMIKKEAGAEIESYIMKVFSNTVKMIDAKILTFFDEFFKTKPLCSEMRCWKPSKGRVEGKTENFIIK</sequence>
<reference evidence="2 3" key="1">
    <citation type="submission" date="2017-12" db="EMBL/GenBank/DDBJ databases">
        <authorList>
            <person name="Pombert J.-F."/>
            <person name="Haag K.L."/>
            <person name="Ebert D."/>
        </authorList>
    </citation>
    <scope>NUCLEOTIDE SEQUENCE [LARGE SCALE GENOMIC DNA]</scope>
    <source>
        <strain evidence="2">BE-OM-2</strain>
    </source>
</reference>
<accession>A0A4Q9L075</accession>